<dbReference type="Pfam" id="PF02518">
    <property type="entry name" value="HATPase_c"/>
    <property type="match status" value="1"/>
</dbReference>
<comment type="caution">
    <text evidence="12">The sequence shown here is derived from an EMBL/GenBank/DDBJ whole genome shotgun (WGS) entry which is preliminary data.</text>
</comment>
<dbReference type="InterPro" id="IPR000014">
    <property type="entry name" value="PAS"/>
</dbReference>
<evidence type="ECO:0000259" key="9">
    <source>
        <dbReference type="PROSITE" id="PS50109"/>
    </source>
</evidence>
<dbReference type="SUPFAM" id="SSF55874">
    <property type="entry name" value="ATPase domain of HSP90 chaperone/DNA topoisomerase II/histidine kinase"/>
    <property type="match status" value="1"/>
</dbReference>
<evidence type="ECO:0000313" key="13">
    <source>
        <dbReference type="Proteomes" id="UP001597214"/>
    </source>
</evidence>
<feature type="domain" description="Histidine kinase" evidence="9">
    <location>
        <begin position="161"/>
        <end position="364"/>
    </location>
</feature>
<dbReference type="PANTHER" id="PTHR43065">
    <property type="entry name" value="SENSOR HISTIDINE KINASE"/>
    <property type="match status" value="1"/>
</dbReference>
<dbReference type="GO" id="GO:0005524">
    <property type="term" value="F:ATP binding"/>
    <property type="evidence" value="ECO:0007669"/>
    <property type="project" value="UniProtKB-KW"/>
</dbReference>
<organism evidence="12 13">
    <name type="scientific">Bacillus salitolerans</name>
    <dbReference type="NCBI Taxonomy" id="1437434"/>
    <lineage>
        <taxon>Bacteria</taxon>
        <taxon>Bacillati</taxon>
        <taxon>Bacillota</taxon>
        <taxon>Bacilli</taxon>
        <taxon>Bacillales</taxon>
        <taxon>Bacillaceae</taxon>
        <taxon>Bacillus</taxon>
    </lineage>
</organism>
<dbReference type="SUPFAM" id="SSF47384">
    <property type="entry name" value="Homodimeric domain of signal transducing histidine kinase"/>
    <property type="match status" value="1"/>
</dbReference>
<dbReference type="SMART" id="SM00091">
    <property type="entry name" value="PAS"/>
    <property type="match status" value="1"/>
</dbReference>
<dbReference type="Gene3D" id="1.10.287.130">
    <property type="match status" value="1"/>
</dbReference>
<dbReference type="CDD" id="cd00075">
    <property type="entry name" value="HATPase"/>
    <property type="match status" value="1"/>
</dbReference>
<keyword evidence="5" id="KW-0547">Nucleotide-binding</keyword>
<dbReference type="InterPro" id="IPR000700">
    <property type="entry name" value="PAS-assoc_C"/>
</dbReference>
<gene>
    <name evidence="12" type="ORF">ACFSCX_10510</name>
</gene>
<dbReference type="CDD" id="cd00130">
    <property type="entry name" value="PAS"/>
    <property type="match status" value="1"/>
</dbReference>
<evidence type="ECO:0000256" key="2">
    <source>
        <dbReference type="ARBA" id="ARBA00012438"/>
    </source>
</evidence>
<dbReference type="SUPFAM" id="SSF55785">
    <property type="entry name" value="PYP-like sensor domain (PAS domain)"/>
    <property type="match status" value="1"/>
</dbReference>
<feature type="domain" description="PAS" evidence="10">
    <location>
        <begin position="32"/>
        <end position="77"/>
    </location>
</feature>
<name>A0ABW4LP92_9BACI</name>
<dbReference type="Gene3D" id="3.30.565.10">
    <property type="entry name" value="Histidine kinase-like ATPase, C-terminal domain"/>
    <property type="match status" value="1"/>
</dbReference>
<keyword evidence="8" id="KW-0902">Two-component regulatory system</keyword>
<comment type="catalytic activity">
    <reaction evidence="1">
        <text>ATP + protein L-histidine = ADP + protein N-phospho-L-histidine.</text>
        <dbReference type="EC" id="2.7.13.3"/>
    </reaction>
</comment>
<dbReference type="PROSITE" id="PS50112">
    <property type="entry name" value="PAS"/>
    <property type="match status" value="1"/>
</dbReference>
<dbReference type="PANTHER" id="PTHR43065:SF34">
    <property type="entry name" value="SPORULATION KINASE A"/>
    <property type="match status" value="1"/>
</dbReference>
<evidence type="ECO:0000259" key="11">
    <source>
        <dbReference type="PROSITE" id="PS50113"/>
    </source>
</evidence>
<dbReference type="Proteomes" id="UP001597214">
    <property type="component" value="Unassembled WGS sequence"/>
</dbReference>
<dbReference type="Pfam" id="PF00512">
    <property type="entry name" value="HisKA"/>
    <property type="match status" value="1"/>
</dbReference>
<evidence type="ECO:0000259" key="10">
    <source>
        <dbReference type="PROSITE" id="PS50112"/>
    </source>
</evidence>
<protein>
    <recommendedName>
        <fullName evidence="2">histidine kinase</fullName>
        <ecNumber evidence="2">2.7.13.3</ecNumber>
    </recommendedName>
</protein>
<dbReference type="NCBIfam" id="TIGR00229">
    <property type="entry name" value="sensory_box"/>
    <property type="match status" value="1"/>
</dbReference>
<dbReference type="Pfam" id="PF00989">
    <property type="entry name" value="PAS"/>
    <property type="match status" value="1"/>
</dbReference>
<reference evidence="13" key="1">
    <citation type="journal article" date="2019" name="Int. J. Syst. Evol. Microbiol.">
        <title>The Global Catalogue of Microorganisms (GCM) 10K type strain sequencing project: providing services to taxonomists for standard genome sequencing and annotation.</title>
        <authorList>
            <consortium name="The Broad Institute Genomics Platform"/>
            <consortium name="The Broad Institute Genome Sequencing Center for Infectious Disease"/>
            <person name="Wu L."/>
            <person name="Ma J."/>
        </authorList>
    </citation>
    <scope>NUCLEOTIDE SEQUENCE [LARGE SCALE GENOMIC DNA]</scope>
    <source>
        <strain evidence="13">CCUG 49339</strain>
    </source>
</reference>
<evidence type="ECO:0000256" key="4">
    <source>
        <dbReference type="ARBA" id="ARBA00022679"/>
    </source>
</evidence>
<keyword evidence="4" id="KW-0808">Transferase</keyword>
<accession>A0ABW4LP92</accession>
<proteinExistence type="predicted"/>
<dbReference type="InterPro" id="IPR001610">
    <property type="entry name" value="PAC"/>
</dbReference>
<dbReference type="InterPro" id="IPR005467">
    <property type="entry name" value="His_kinase_dom"/>
</dbReference>
<evidence type="ECO:0000313" key="12">
    <source>
        <dbReference type="EMBL" id="MFD1736994.1"/>
    </source>
</evidence>
<keyword evidence="13" id="KW-1185">Reference proteome</keyword>
<evidence type="ECO:0000256" key="6">
    <source>
        <dbReference type="ARBA" id="ARBA00022777"/>
    </source>
</evidence>
<dbReference type="InterPro" id="IPR013767">
    <property type="entry name" value="PAS_fold"/>
</dbReference>
<keyword evidence="7 12" id="KW-0067">ATP-binding</keyword>
<dbReference type="InterPro" id="IPR004358">
    <property type="entry name" value="Sig_transdc_His_kin-like_C"/>
</dbReference>
<evidence type="ECO:0000256" key="3">
    <source>
        <dbReference type="ARBA" id="ARBA00022553"/>
    </source>
</evidence>
<dbReference type="SMART" id="SM00387">
    <property type="entry name" value="HATPase_c"/>
    <property type="match status" value="1"/>
</dbReference>
<dbReference type="EMBL" id="JBHUEM010000014">
    <property type="protein sequence ID" value="MFD1736994.1"/>
    <property type="molecule type" value="Genomic_DNA"/>
</dbReference>
<evidence type="ECO:0000256" key="7">
    <source>
        <dbReference type="ARBA" id="ARBA00022840"/>
    </source>
</evidence>
<feature type="domain" description="PAC" evidence="11">
    <location>
        <begin position="97"/>
        <end position="148"/>
    </location>
</feature>
<dbReference type="PROSITE" id="PS50113">
    <property type="entry name" value="PAC"/>
    <property type="match status" value="1"/>
</dbReference>
<dbReference type="PROSITE" id="PS50109">
    <property type="entry name" value="HIS_KIN"/>
    <property type="match status" value="1"/>
</dbReference>
<evidence type="ECO:0000256" key="8">
    <source>
        <dbReference type="ARBA" id="ARBA00023012"/>
    </source>
</evidence>
<dbReference type="InterPro" id="IPR035965">
    <property type="entry name" value="PAS-like_dom_sf"/>
</dbReference>
<sequence>MASFLTYVIELEDSEKRTTFNFKQLHHQSELILSSLTEGVFGLDLDGNISFVNPASSRLIRVDADQLIGRTPFETFIKQRREESELIHTLTDGKTRTNNDGYFHNSNGTRFPVEYTVKAMYEDGNISGAIVTFKDITERKESEKYMLQSEKLSLAGQLAAGIAHEIRNPLTSIKGFLQMIKAGYQKDSYIDIMTKELDRIELIASELLLLAKPQINQYKPVEIGHLLKEVVSILDTESIMNDVEVTFFSEYEDLIINGDPNQIKQVFLNFIKNAIDASSKGQNVQIKLLKEEEHALILVKDYGVGIPEEKLGQLGQPFYSTKEKGTGLGLMVSYNIIENHRGQISVKSKLNEGTTFEVRFPIVVNLDT</sequence>
<evidence type="ECO:0000256" key="5">
    <source>
        <dbReference type="ARBA" id="ARBA00022741"/>
    </source>
</evidence>
<keyword evidence="6" id="KW-0418">Kinase</keyword>
<evidence type="ECO:0000256" key="1">
    <source>
        <dbReference type="ARBA" id="ARBA00000085"/>
    </source>
</evidence>
<dbReference type="SMART" id="SM00086">
    <property type="entry name" value="PAC"/>
    <property type="match status" value="1"/>
</dbReference>
<dbReference type="Gene3D" id="3.30.450.20">
    <property type="entry name" value="PAS domain"/>
    <property type="match status" value="1"/>
</dbReference>
<dbReference type="SMART" id="SM00388">
    <property type="entry name" value="HisKA"/>
    <property type="match status" value="1"/>
</dbReference>
<dbReference type="EC" id="2.7.13.3" evidence="2"/>
<dbReference type="InterPro" id="IPR003661">
    <property type="entry name" value="HisK_dim/P_dom"/>
</dbReference>
<dbReference type="CDD" id="cd00082">
    <property type="entry name" value="HisKA"/>
    <property type="match status" value="1"/>
</dbReference>
<dbReference type="InterPro" id="IPR036097">
    <property type="entry name" value="HisK_dim/P_sf"/>
</dbReference>
<dbReference type="RefSeq" id="WP_377928228.1">
    <property type="nucleotide sequence ID" value="NZ_JBHUEM010000014.1"/>
</dbReference>
<dbReference type="InterPro" id="IPR003594">
    <property type="entry name" value="HATPase_dom"/>
</dbReference>
<dbReference type="InterPro" id="IPR036890">
    <property type="entry name" value="HATPase_C_sf"/>
</dbReference>
<keyword evidence="3" id="KW-0597">Phosphoprotein</keyword>
<dbReference type="PRINTS" id="PR00344">
    <property type="entry name" value="BCTRLSENSOR"/>
</dbReference>